<dbReference type="RefSeq" id="WP_170157650.1">
    <property type="nucleotide sequence ID" value="NZ_RKRE01000001.1"/>
</dbReference>
<dbReference type="InterPro" id="IPR014729">
    <property type="entry name" value="Rossmann-like_a/b/a_fold"/>
</dbReference>
<evidence type="ECO:0000256" key="1">
    <source>
        <dbReference type="ARBA" id="ARBA00008791"/>
    </source>
</evidence>
<evidence type="ECO:0000259" key="2">
    <source>
        <dbReference type="Pfam" id="PF00582"/>
    </source>
</evidence>
<organism evidence="3 4">
    <name type="scientific">Thermodesulfitimonas autotrophica</name>
    <dbReference type="NCBI Taxonomy" id="1894989"/>
    <lineage>
        <taxon>Bacteria</taxon>
        <taxon>Bacillati</taxon>
        <taxon>Bacillota</taxon>
        <taxon>Clostridia</taxon>
        <taxon>Thermoanaerobacterales</taxon>
        <taxon>Thermoanaerobacteraceae</taxon>
        <taxon>Thermodesulfitimonas</taxon>
    </lineage>
</organism>
<accession>A0A3N5BZY0</accession>
<dbReference type="PRINTS" id="PR01438">
    <property type="entry name" value="UNVRSLSTRESS"/>
</dbReference>
<comment type="caution">
    <text evidence="3">The sequence shown here is derived from an EMBL/GenBank/DDBJ whole genome shotgun (WGS) entry which is preliminary data.</text>
</comment>
<comment type="similarity">
    <text evidence="1">Belongs to the universal stress protein A family.</text>
</comment>
<feature type="domain" description="UspA" evidence="2">
    <location>
        <begin position="1"/>
        <end position="149"/>
    </location>
</feature>
<evidence type="ECO:0000313" key="4">
    <source>
        <dbReference type="Proteomes" id="UP000282654"/>
    </source>
</evidence>
<dbReference type="SUPFAM" id="SSF52402">
    <property type="entry name" value="Adenine nucleotide alpha hydrolases-like"/>
    <property type="match status" value="1"/>
</dbReference>
<dbReference type="AlphaFoldDB" id="A0A3N5BZY0"/>
<reference evidence="3 4" key="1">
    <citation type="submission" date="2018-11" db="EMBL/GenBank/DDBJ databases">
        <title>Genomic Encyclopedia of Type Strains, Phase IV (KMG-IV): sequencing the most valuable type-strain genomes for metagenomic binning, comparative biology and taxonomic classification.</title>
        <authorList>
            <person name="Goeker M."/>
        </authorList>
    </citation>
    <scope>NUCLEOTIDE SEQUENCE [LARGE SCALE GENOMIC DNA]</scope>
    <source>
        <strain evidence="3 4">DSM 102936</strain>
    </source>
</reference>
<dbReference type="Pfam" id="PF00582">
    <property type="entry name" value="Usp"/>
    <property type="match status" value="1"/>
</dbReference>
<dbReference type="InterPro" id="IPR006015">
    <property type="entry name" value="Universal_stress_UspA"/>
</dbReference>
<keyword evidence="4" id="KW-1185">Reference proteome</keyword>
<protein>
    <submittedName>
        <fullName evidence="3">Nucleotide-binding universal stress UspA family protein</fullName>
    </submittedName>
</protein>
<dbReference type="PANTHER" id="PTHR46268:SF6">
    <property type="entry name" value="UNIVERSAL STRESS PROTEIN UP12"/>
    <property type="match status" value="1"/>
</dbReference>
<dbReference type="Gene3D" id="3.40.50.620">
    <property type="entry name" value="HUPs"/>
    <property type="match status" value="1"/>
</dbReference>
<proteinExistence type="inferred from homology"/>
<dbReference type="Proteomes" id="UP000282654">
    <property type="component" value="Unassembled WGS sequence"/>
</dbReference>
<dbReference type="InterPro" id="IPR006016">
    <property type="entry name" value="UspA"/>
</dbReference>
<dbReference type="PANTHER" id="PTHR46268">
    <property type="entry name" value="STRESS RESPONSE PROTEIN NHAX"/>
    <property type="match status" value="1"/>
</dbReference>
<dbReference type="CDD" id="cd00293">
    <property type="entry name" value="USP-like"/>
    <property type="match status" value="1"/>
</dbReference>
<dbReference type="EMBL" id="RKRE01000001">
    <property type="protein sequence ID" value="RPF49441.1"/>
    <property type="molecule type" value="Genomic_DNA"/>
</dbReference>
<evidence type="ECO:0000313" key="3">
    <source>
        <dbReference type="EMBL" id="RPF49441.1"/>
    </source>
</evidence>
<sequence>MLKKVLLPTDGSVNALKAAEFTVGLMKLLPGTEVTVINVYQVVPEFGIYDSGFETYDSLLDPGTIETVKQMSQRVLEKTVAIFEQAGLKVNAVSVEGEPGRKIADFAKEGGYDHIVIGSRGMGALSGLASGSVTQKVLYFATCPVTVIKG</sequence>
<name>A0A3N5BZY0_9THEO</name>
<gene>
    <name evidence="3" type="ORF">EDD75_0253</name>
</gene>